<comment type="caution">
    <text evidence="1">The sequence shown here is derived from an EMBL/GenBank/DDBJ whole genome shotgun (WGS) entry which is preliminary data.</text>
</comment>
<name>A0A0V1KCA8_9BILA</name>
<evidence type="ECO:0000313" key="2">
    <source>
        <dbReference type="Proteomes" id="UP000054721"/>
    </source>
</evidence>
<protein>
    <submittedName>
        <fullName evidence="1">Uncharacterized protein</fullName>
    </submittedName>
</protein>
<dbReference type="Proteomes" id="UP000054721">
    <property type="component" value="Unassembled WGS sequence"/>
</dbReference>
<gene>
    <name evidence="1" type="ORF">T02_2836</name>
</gene>
<accession>A0A0V1KCA8</accession>
<proteinExistence type="predicted"/>
<dbReference type="AlphaFoldDB" id="A0A0V1KCA8"/>
<reference evidence="1 2" key="1">
    <citation type="submission" date="2015-05" db="EMBL/GenBank/DDBJ databases">
        <title>Evolution of Trichinella species and genotypes.</title>
        <authorList>
            <person name="Korhonen P.K."/>
            <person name="Edoardo P."/>
            <person name="Giuseppe L.R."/>
            <person name="Gasser R.B."/>
        </authorList>
    </citation>
    <scope>NUCLEOTIDE SEQUENCE [LARGE SCALE GENOMIC DNA]</scope>
    <source>
        <strain evidence="1">ISS10</strain>
    </source>
</reference>
<evidence type="ECO:0000313" key="1">
    <source>
        <dbReference type="EMBL" id="KRZ44841.1"/>
    </source>
</evidence>
<keyword evidence="2" id="KW-1185">Reference proteome</keyword>
<sequence>MNLVLSWNTFVSPSKIIESLADSSGFHSPW</sequence>
<dbReference type="EMBL" id="JYDW01003505">
    <property type="protein sequence ID" value="KRZ44841.1"/>
    <property type="molecule type" value="Genomic_DNA"/>
</dbReference>
<organism evidence="1 2">
    <name type="scientific">Trichinella nativa</name>
    <dbReference type="NCBI Taxonomy" id="6335"/>
    <lineage>
        <taxon>Eukaryota</taxon>
        <taxon>Metazoa</taxon>
        <taxon>Ecdysozoa</taxon>
        <taxon>Nematoda</taxon>
        <taxon>Enoplea</taxon>
        <taxon>Dorylaimia</taxon>
        <taxon>Trichinellida</taxon>
        <taxon>Trichinellidae</taxon>
        <taxon>Trichinella</taxon>
    </lineage>
</organism>